<dbReference type="EMBL" id="SGPL01000409">
    <property type="protein sequence ID" value="THH12861.1"/>
    <property type="molecule type" value="Genomic_DNA"/>
</dbReference>
<proteinExistence type="predicted"/>
<feature type="domain" description="Ubiquitin-like" evidence="2">
    <location>
        <begin position="190"/>
        <end position="273"/>
    </location>
</feature>
<dbReference type="Proteomes" id="UP000310158">
    <property type="component" value="Unassembled WGS sequence"/>
</dbReference>
<organism evidence="3 4">
    <name type="scientific">Bondarzewia mesenterica</name>
    <dbReference type="NCBI Taxonomy" id="1095465"/>
    <lineage>
        <taxon>Eukaryota</taxon>
        <taxon>Fungi</taxon>
        <taxon>Dikarya</taxon>
        <taxon>Basidiomycota</taxon>
        <taxon>Agaricomycotina</taxon>
        <taxon>Agaricomycetes</taxon>
        <taxon>Russulales</taxon>
        <taxon>Bondarzewiaceae</taxon>
        <taxon>Bondarzewia</taxon>
    </lineage>
</organism>
<accession>A0A4S4LN25</accession>
<protein>
    <recommendedName>
        <fullName evidence="2">Ubiquitin-like domain-containing protein</fullName>
    </recommendedName>
</protein>
<dbReference type="PANTHER" id="PTHR38886:SF1">
    <property type="entry name" value="NACHT-NTPASE AND P-LOOP NTPASES N-TERMINAL DOMAIN-CONTAINING PROTEIN"/>
    <property type="match status" value="1"/>
</dbReference>
<dbReference type="OrthoDB" id="3271094at2759"/>
<dbReference type="AlphaFoldDB" id="A0A4S4LN25"/>
<evidence type="ECO:0000313" key="4">
    <source>
        <dbReference type="Proteomes" id="UP000310158"/>
    </source>
</evidence>
<evidence type="ECO:0000256" key="1">
    <source>
        <dbReference type="SAM" id="MobiDB-lite"/>
    </source>
</evidence>
<reference evidence="3 4" key="1">
    <citation type="submission" date="2019-02" db="EMBL/GenBank/DDBJ databases">
        <title>Genome sequencing of the rare red list fungi Bondarzewia mesenterica.</title>
        <authorList>
            <person name="Buettner E."/>
            <person name="Kellner H."/>
        </authorList>
    </citation>
    <scope>NUCLEOTIDE SEQUENCE [LARGE SCALE GENOMIC DNA]</scope>
    <source>
        <strain evidence="3 4">DSM 108281</strain>
    </source>
</reference>
<dbReference type="Pfam" id="PF22893">
    <property type="entry name" value="ULD_2"/>
    <property type="match status" value="1"/>
</dbReference>
<feature type="region of interest" description="Disordered" evidence="1">
    <location>
        <begin position="441"/>
        <end position="478"/>
    </location>
</feature>
<gene>
    <name evidence="3" type="ORF">EW146_g7299</name>
</gene>
<feature type="region of interest" description="Disordered" evidence="1">
    <location>
        <begin position="299"/>
        <end position="329"/>
    </location>
</feature>
<evidence type="ECO:0000259" key="2">
    <source>
        <dbReference type="Pfam" id="PF22893"/>
    </source>
</evidence>
<evidence type="ECO:0000313" key="3">
    <source>
        <dbReference type="EMBL" id="THH12861.1"/>
    </source>
</evidence>
<sequence>MPIAVFSFGSFGDIVAVIQLARSISNALSESAGSSKEYQMLIAELDSFSGTIETVQDAMSSARGLSTSVENAIRHALGLCHGILKDIESKIIGYKESLNKGGTGRAVRDLWRKIGWALFKKEELVEMRRRLHGQLEGMNTLLTLSNWNALERMEKIGHDHHVTLTEIHRCVQELPQKLGYHWECGFDRAHKPIRFSDMLGQTIHLPMELCISPEAFPKLFDRLLRLYFSNRAGRSYVERGDYDLTLQLNDALVDPATWSFHVKPGTSINMNAVLKIRASNLNVAHTWFRVSDSWIEEAPSDPVSSGAGTNPEGTNSAQQPFSSDTHEDDDTRYLRRIRVIPINASVQKAESAVVTITCDACGASLESVEKLDDHLRYNCRPVAPSDGSSPLQETVHTKEDETIAVFDTQAPLQPRLRGSRNQNTDTNSWIGFGFERAPKKITSDSSRVPIKFRPRGRPDRPVQGGLSIPSRPNRIGIR</sequence>
<dbReference type="PANTHER" id="PTHR38886">
    <property type="entry name" value="SESA DOMAIN-CONTAINING PROTEIN"/>
    <property type="match status" value="1"/>
</dbReference>
<name>A0A4S4LN25_9AGAM</name>
<feature type="compositionally biased region" description="Polar residues" evidence="1">
    <location>
        <begin position="302"/>
        <end position="323"/>
    </location>
</feature>
<comment type="caution">
    <text evidence="3">The sequence shown here is derived from an EMBL/GenBank/DDBJ whole genome shotgun (WGS) entry which is preliminary data.</text>
</comment>
<keyword evidence="4" id="KW-1185">Reference proteome</keyword>
<dbReference type="InterPro" id="IPR054464">
    <property type="entry name" value="ULD_fung"/>
</dbReference>